<reference evidence="23" key="2">
    <citation type="submission" date="2021-04" db="EMBL/GenBank/DDBJ databases">
        <authorList>
            <person name="Gilroy R."/>
        </authorList>
    </citation>
    <scope>NUCLEOTIDE SEQUENCE</scope>
    <source>
        <strain evidence="23">ChiGjej4B4-18154</strain>
    </source>
</reference>
<evidence type="ECO:0000256" key="9">
    <source>
        <dbReference type="ARBA" id="ARBA00022741"/>
    </source>
</evidence>
<dbReference type="EMBL" id="DXBV01000094">
    <property type="protein sequence ID" value="HIZ31411.1"/>
    <property type="molecule type" value="Genomic_DNA"/>
</dbReference>
<gene>
    <name evidence="23" type="ORF">H9813_09335</name>
</gene>
<keyword evidence="10" id="KW-0187">Copper transport</keyword>
<dbReference type="SFLD" id="SFLDG00002">
    <property type="entry name" value="C1.7:_P-type_atpase_like"/>
    <property type="match status" value="1"/>
</dbReference>
<feature type="transmembrane region" description="Helical" evidence="21">
    <location>
        <begin position="385"/>
        <end position="406"/>
    </location>
</feature>
<dbReference type="NCBIfam" id="TIGR01511">
    <property type="entry name" value="ATPase-IB1_Cu"/>
    <property type="match status" value="1"/>
</dbReference>
<feature type="transmembrane region" description="Helical" evidence="21">
    <location>
        <begin position="161"/>
        <end position="179"/>
    </location>
</feature>
<feature type="transmembrane region" description="Helical" evidence="21">
    <location>
        <begin position="91"/>
        <end position="110"/>
    </location>
</feature>
<comment type="subcellular location">
    <subcellularLocation>
        <location evidence="1">Cell membrane</location>
        <topology evidence="1">Multi-pass membrane protein</topology>
    </subcellularLocation>
</comment>
<dbReference type="PANTHER" id="PTHR43520">
    <property type="entry name" value="ATP7, ISOFORM B"/>
    <property type="match status" value="1"/>
</dbReference>
<keyword evidence="12" id="KW-0460">Magnesium</keyword>
<reference evidence="23" key="1">
    <citation type="journal article" date="2021" name="PeerJ">
        <title>Extensive microbial diversity within the chicken gut microbiome revealed by metagenomics and culture.</title>
        <authorList>
            <person name="Gilroy R."/>
            <person name="Ravi A."/>
            <person name="Getino M."/>
            <person name="Pursley I."/>
            <person name="Horton D.L."/>
            <person name="Alikhan N.F."/>
            <person name="Baker D."/>
            <person name="Gharbi K."/>
            <person name="Hall N."/>
            <person name="Watson M."/>
            <person name="Adriaenssens E.M."/>
            <person name="Foster-Nyarko E."/>
            <person name="Jarju S."/>
            <person name="Secka A."/>
            <person name="Antonio M."/>
            <person name="Oren A."/>
            <person name="Chaudhuri R.R."/>
            <person name="La Ragione R."/>
            <person name="Hildebrand F."/>
            <person name="Pallen M.J."/>
        </authorList>
    </citation>
    <scope>NUCLEOTIDE SEQUENCE</scope>
    <source>
        <strain evidence="23">ChiGjej4B4-18154</strain>
    </source>
</reference>
<dbReference type="GO" id="GO:0005507">
    <property type="term" value="F:copper ion binding"/>
    <property type="evidence" value="ECO:0007669"/>
    <property type="project" value="InterPro"/>
</dbReference>
<keyword evidence="11 21" id="KW-0067">ATP-binding</keyword>
<dbReference type="AlphaFoldDB" id="A0A9D2E5X7"/>
<dbReference type="PROSITE" id="PS01047">
    <property type="entry name" value="HMA_1"/>
    <property type="match status" value="2"/>
</dbReference>
<dbReference type="InterPro" id="IPR006121">
    <property type="entry name" value="HMA_dom"/>
</dbReference>
<dbReference type="Pfam" id="PF00702">
    <property type="entry name" value="Hydrolase"/>
    <property type="match status" value="1"/>
</dbReference>
<dbReference type="InterPro" id="IPR044492">
    <property type="entry name" value="P_typ_ATPase_HD_dom"/>
</dbReference>
<keyword evidence="15" id="KW-0186">Copper</keyword>
<evidence type="ECO:0000256" key="10">
    <source>
        <dbReference type="ARBA" id="ARBA00022796"/>
    </source>
</evidence>
<dbReference type="SUPFAM" id="SSF56784">
    <property type="entry name" value="HAD-like"/>
    <property type="match status" value="1"/>
</dbReference>
<evidence type="ECO:0000256" key="6">
    <source>
        <dbReference type="ARBA" id="ARBA00022692"/>
    </source>
</evidence>
<dbReference type="InterPro" id="IPR006122">
    <property type="entry name" value="HMA_Cu_ion-bd"/>
</dbReference>
<dbReference type="SFLD" id="SFLDF00027">
    <property type="entry name" value="p-type_atpase"/>
    <property type="match status" value="1"/>
</dbReference>
<dbReference type="PROSITE" id="PS50846">
    <property type="entry name" value="HMA_2"/>
    <property type="match status" value="2"/>
</dbReference>
<evidence type="ECO:0000256" key="21">
    <source>
        <dbReference type="RuleBase" id="RU362081"/>
    </source>
</evidence>
<dbReference type="Gene3D" id="3.30.70.100">
    <property type="match status" value="2"/>
</dbReference>
<comment type="similarity">
    <text evidence="2 21">Belongs to the cation transport ATPase (P-type) (TC 3.A.3) family. Type IB subfamily.</text>
</comment>
<dbReference type="FunFam" id="3.40.50.1000:FF:000144">
    <property type="entry name" value="copper-transporting ATPase 1 isoform X2"/>
    <property type="match status" value="1"/>
</dbReference>
<evidence type="ECO:0000256" key="8">
    <source>
        <dbReference type="ARBA" id="ARBA00022737"/>
    </source>
</evidence>
<evidence type="ECO:0000259" key="22">
    <source>
        <dbReference type="PROSITE" id="PS50846"/>
    </source>
</evidence>
<dbReference type="Proteomes" id="UP000824035">
    <property type="component" value="Unassembled WGS sequence"/>
</dbReference>
<keyword evidence="13" id="KW-1278">Translocase</keyword>
<feature type="transmembrane region" description="Helical" evidence="21">
    <location>
        <begin position="351"/>
        <end position="373"/>
    </location>
</feature>
<evidence type="ECO:0000256" key="14">
    <source>
        <dbReference type="ARBA" id="ARBA00022989"/>
    </source>
</evidence>
<evidence type="ECO:0000256" key="4">
    <source>
        <dbReference type="ARBA" id="ARBA00015102"/>
    </source>
</evidence>
<evidence type="ECO:0000256" key="3">
    <source>
        <dbReference type="ARBA" id="ARBA00012517"/>
    </source>
</evidence>
<dbReference type="PANTHER" id="PTHR43520:SF8">
    <property type="entry name" value="P-TYPE CU(+) TRANSPORTER"/>
    <property type="match status" value="1"/>
</dbReference>
<dbReference type="InterPro" id="IPR027256">
    <property type="entry name" value="P-typ_ATPase_IB"/>
</dbReference>
<dbReference type="InterPro" id="IPR023299">
    <property type="entry name" value="ATPase_P-typ_cyto_dom_N"/>
</dbReference>
<keyword evidence="5" id="KW-0813">Transport</keyword>
<dbReference type="Gene3D" id="3.40.50.1000">
    <property type="entry name" value="HAD superfamily/HAD-like"/>
    <property type="match status" value="1"/>
</dbReference>
<evidence type="ECO:0000256" key="18">
    <source>
        <dbReference type="ARBA" id="ARBA00029719"/>
    </source>
</evidence>
<evidence type="ECO:0000256" key="7">
    <source>
        <dbReference type="ARBA" id="ARBA00022723"/>
    </source>
</evidence>
<dbReference type="SUPFAM" id="SSF81665">
    <property type="entry name" value="Calcium ATPase, transmembrane domain M"/>
    <property type="match status" value="1"/>
</dbReference>
<dbReference type="PRINTS" id="PR00943">
    <property type="entry name" value="CUATPASE"/>
</dbReference>
<dbReference type="InterPro" id="IPR023214">
    <property type="entry name" value="HAD_sf"/>
</dbReference>
<evidence type="ECO:0000256" key="13">
    <source>
        <dbReference type="ARBA" id="ARBA00022967"/>
    </source>
</evidence>
<evidence type="ECO:0000256" key="12">
    <source>
        <dbReference type="ARBA" id="ARBA00022842"/>
    </source>
</evidence>
<evidence type="ECO:0000256" key="11">
    <source>
        <dbReference type="ARBA" id="ARBA00022840"/>
    </source>
</evidence>
<dbReference type="InterPro" id="IPR036412">
    <property type="entry name" value="HAD-like_sf"/>
</dbReference>
<keyword evidence="16" id="KW-0406">Ion transport</keyword>
<comment type="caution">
    <text evidence="23">The sequence shown here is derived from an EMBL/GenBank/DDBJ whole genome shotgun (WGS) entry which is preliminary data.</text>
</comment>
<dbReference type="CDD" id="cd02094">
    <property type="entry name" value="P-type_ATPase_Cu-like"/>
    <property type="match status" value="1"/>
</dbReference>
<dbReference type="Pfam" id="PF00122">
    <property type="entry name" value="E1-E2_ATPase"/>
    <property type="match status" value="1"/>
</dbReference>
<evidence type="ECO:0000256" key="17">
    <source>
        <dbReference type="ARBA" id="ARBA00023136"/>
    </source>
</evidence>
<name>A0A9D2E5X7_9FIRM</name>
<evidence type="ECO:0000256" key="15">
    <source>
        <dbReference type="ARBA" id="ARBA00023008"/>
    </source>
</evidence>
<dbReference type="PRINTS" id="PR00119">
    <property type="entry name" value="CATATPASE"/>
</dbReference>
<keyword evidence="7 21" id="KW-0479">Metal-binding</keyword>
<feature type="domain" description="HMA" evidence="22">
    <location>
        <begin position="768"/>
        <end position="833"/>
    </location>
</feature>
<feature type="domain" description="HMA" evidence="22">
    <location>
        <begin position="1"/>
        <end position="63"/>
    </location>
</feature>
<evidence type="ECO:0000313" key="23">
    <source>
        <dbReference type="EMBL" id="HIZ31411.1"/>
    </source>
</evidence>
<dbReference type="PROSITE" id="PS00154">
    <property type="entry name" value="ATPASE_E1_E2"/>
    <property type="match status" value="1"/>
</dbReference>
<protein>
    <recommendedName>
        <fullName evidence="4">Copper-exporting P-type ATPase</fullName>
        <ecNumber evidence="3">7.2.2.8</ecNumber>
    </recommendedName>
    <alternativeName>
        <fullName evidence="18">Copper-exporting P-type ATPase A</fullName>
    </alternativeName>
    <alternativeName>
        <fullName evidence="19">Cu(+)-exporting ATPase</fullName>
    </alternativeName>
</protein>
<comment type="catalytic activity">
    <reaction evidence="20">
        <text>Cu(+)(in) + ATP + H2O = Cu(+)(out) + ADP + phosphate + H(+)</text>
        <dbReference type="Rhea" id="RHEA:25792"/>
        <dbReference type="ChEBI" id="CHEBI:15377"/>
        <dbReference type="ChEBI" id="CHEBI:15378"/>
        <dbReference type="ChEBI" id="CHEBI:30616"/>
        <dbReference type="ChEBI" id="CHEBI:43474"/>
        <dbReference type="ChEBI" id="CHEBI:49552"/>
        <dbReference type="ChEBI" id="CHEBI:456216"/>
        <dbReference type="EC" id="7.2.2.8"/>
    </reaction>
</comment>
<dbReference type="CDD" id="cd00371">
    <property type="entry name" value="HMA"/>
    <property type="match status" value="2"/>
</dbReference>
<dbReference type="GO" id="GO:0005886">
    <property type="term" value="C:plasma membrane"/>
    <property type="evidence" value="ECO:0007669"/>
    <property type="project" value="UniProtKB-SubCell"/>
</dbReference>
<dbReference type="FunFam" id="2.70.150.10:FF:000002">
    <property type="entry name" value="Copper-transporting ATPase 1, putative"/>
    <property type="match status" value="1"/>
</dbReference>
<dbReference type="NCBIfam" id="TIGR01494">
    <property type="entry name" value="ATPase_P-type"/>
    <property type="match status" value="1"/>
</dbReference>
<keyword evidence="21" id="KW-1003">Cell membrane</keyword>
<dbReference type="Gene3D" id="2.70.150.10">
    <property type="entry name" value="Calcium-transporting ATPase, cytoplasmic transduction domain A"/>
    <property type="match status" value="1"/>
</dbReference>
<keyword evidence="8" id="KW-0677">Repeat</keyword>
<dbReference type="InterPro" id="IPR036163">
    <property type="entry name" value="HMA_dom_sf"/>
</dbReference>
<proteinExistence type="inferred from homology"/>
<dbReference type="InterPro" id="IPR023298">
    <property type="entry name" value="ATPase_P-typ_TM_dom_sf"/>
</dbReference>
<dbReference type="InterPro" id="IPR008250">
    <property type="entry name" value="ATPase_P-typ_transduc_dom_A_sf"/>
</dbReference>
<dbReference type="GO" id="GO:0016887">
    <property type="term" value="F:ATP hydrolysis activity"/>
    <property type="evidence" value="ECO:0007669"/>
    <property type="project" value="InterPro"/>
</dbReference>
<keyword evidence="6 21" id="KW-0812">Transmembrane</keyword>
<evidence type="ECO:0000256" key="2">
    <source>
        <dbReference type="ARBA" id="ARBA00006024"/>
    </source>
</evidence>
<dbReference type="EC" id="7.2.2.8" evidence="3"/>
<dbReference type="SFLD" id="SFLDS00003">
    <property type="entry name" value="Haloacid_Dehalogenase"/>
    <property type="match status" value="1"/>
</dbReference>
<evidence type="ECO:0000313" key="24">
    <source>
        <dbReference type="Proteomes" id="UP000824035"/>
    </source>
</evidence>
<dbReference type="Pfam" id="PF00403">
    <property type="entry name" value="HMA"/>
    <property type="match status" value="2"/>
</dbReference>
<dbReference type="InterPro" id="IPR001757">
    <property type="entry name" value="P_typ_ATPase"/>
</dbReference>
<keyword evidence="14 21" id="KW-1133">Transmembrane helix</keyword>
<keyword evidence="17 21" id="KW-0472">Membrane</keyword>
<evidence type="ECO:0000256" key="1">
    <source>
        <dbReference type="ARBA" id="ARBA00004651"/>
    </source>
</evidence>
<feature type="transmembrane region" description="Helical" evidence="21">
    <location>
        <begin position="721"/>
        <end position="742"/>
    </location>
</feature>
<organism evidence="23 24">
    <name type="scientific">Candidatus Allofournierella merdipullorum</name>
    <dbReference type="NCBI Taxonomy" id="2838595"/>
    <lineage>
        <taxon>Bacteria</taxon>
        <taxon>Bacillati</taxon>
        <taxon>Bacillota</taxon>
        <taxon>Clostridia</taxon>
        <taxon>Eubacteriales</taxon>
        <taxon>Oscillospiraceae</taxon>
        <taxon>Allofournierella</taxon>
    </lineage>
</organism>
<evidence type="ECO:0000256" key="16">
    <source>
        <dbReference type="ARBA" id="ARBA00023065"/>
    </source>
</evidence>
<dbReference type="GO" id="GO:0140581">
    <property type="term" value="F:P-type monovalent copper transporter activity"/>
    <property type="evidence" value="ECO:0007669"/>
    <property type="project" value="UniProtKB-EC"/>
</dbReference>
<dbReference type="SUPFAM" id="SSF55008">
    <property type="entry name" value="HMA, heavy metal-associated domain"/>
    <property type="match status" value="2"/>
</dbReference>
<dbReference type="GO" id="GO:0055070">
    <property type="term" value="P:copper ion homeostasis"/>
    <property type="evidence" value="ECO:0007669"/>
    <property type="project" value="TreeGrafter"/>
</dbReference>
<dbReference type="InterPro" id="IPR018303">
    <property type="entry name" value="ATPase_P-typ_P_site"/>
</dbReference>
<evidence type="ECO:0000256" key="20">
    <source>
        <dbReference type="ARBA" id="ARBA00049289"/>
    </source>
</evidence>
<evidence type="ECO:0000256" key="5">
    <source>
        <dbReference type="ARBA" id="ARBA00022448"/>
    </source>
</evidence>
<keyword evidence="9 21" id="KW-0547">Nucleotide-binding</keyword>
<dbReference type="Gene3D" id="3.40.1110.10">
    <property type="entry name" value="Calcium-transporting ATPase, cytoplasmic domain N"/>
    <property type="match status" value="1"/>
</dbReference>
<feature type="transmembrane region" description="Helical" evidence="21">
    <location>
        <begin position="199"/>
        <end position="217"/>
    </location>
</feature>
<dbReference type="SUPFAM" id="SSF81653">
    <property type="entry name" value="Calcium ATPase, transduction domain A"/>
    <property type="match status" value="1"/>
</dbReference>
<accession>A0A9D2E5X7</accession>
<evidence type="ECO:0000256" key="19">
    <source>
        <dbReference type="ARBA" id="ARBA00033239"/>
    </source>
</evidence>
<dbReference type="GO" id="GO:0005524">
    <property type="term" value="F:ATP binding"/>
    <property type="evidence" value="ECO:0007669"/>
    <property type="project" value="UniProtKB-UniRule"/>
</dbReference>
<sequence>MQQYTITGMSCAACSARVEKAVSAVPGVTSCSVSLLTNSMGVEGSAAPEAVIAAVENAGYGASAKGAQRRAAAAESGELKDTETPKMLHRLTLSVIFWLPLMYIMGWMLWGWPLPPFFENNHLALMMFEMLDTIAVMVINQKFFVSGFKGLLHRAPNMDTLVAMGAAAAFGYSTVMLFLMADAAVRGDTAQAMVYMDEMYFESAATILTLITVGKTLEAYSKGRTTDALKSLMKLAPKTATVVRGGVETEIAIDAVQKDDIFVVRPGENIPVDGVILEGHSAVNESALTGESIPVDKAQGDPVSAATINQSGFLRCRATRVGEDTTLAQIIQMVSDAAATKAPIAKVADKVSGVFVPAVIAIAAVTFVVWLVLGQTVGYALARGISVLVISCPCALGLATPVAIMVGNGMGAKHGILFKTAVSLEETGKVEIVALDKTGTITSGTPQVTDVLPAEGVSEAALLELASALERKSEHPLARAVLARAEEQGVAVREVTDFQALPGNGLTGRWQGETLAGGSLNFIRTQAVVPQAVQAQAETLAEAGKTPLFFSRNGQLLGIIAVADAIKADSPQAVREMQNMGIRVVMLTGDNERTARAIGRQAGVDEVVAGVLPDGKEQVIRRLKAQGKVAMVGDGINDAPALTRADIGIAIGAGADVAIDAADVVLMKSRLTDVPAAIRMSRATLRNIHENLFWAFFYNTIGIPLAAGVFIPLGLTLNPMFGAAAMSLSSFCVVSNALRLNFFKLRDASRDHKRKPHAKQHKEEIKTMEKTLKIEGMMCPHCEARVKGALEALEGVSAAVVSHESGTAVVTLTAPVEDAVLKKTVEDAGYPVTDLA</sequence>
<feature type="transmembrane region" description="Helical" evidence="21">
    <location>
        <begin position="692"/>
        <end position="715"/>
    </location>
</feature>
<dbReference type="GO" id="GO:0043682">
    <property type="term" value="F:P-type divalent copper transporter activity"/>
    <property type="evidence" value="ECO:0007669"/>
    <property type="project" value="TreeGrafter"/>
</dbReference>
<dbReference type="NCBIfam" id="TIGR00003">
    <property type="entry name" value="copper ion binding protein"/>
    <property type="match status" value="1"/>
</dbReference>
<dbReference type="InterPro" id="IPR059000">
    <property type="entry name" value="ATPase_P-type_domA"/>
</dbReference>
<dbReference type="NCBIfam" id="TIGR01525">
    <property type="entry name" value="ATPase-IB_hvy"/>
    <property type="match status" value="1"/>
</dbReference>
<dbReference type="InterPro" id="IPR017969">
    <property type="entry name" value="Heavy-metal-associated_CS"/>
</dbReference>
<feature type="transmembrane region" description="Helical" evidence="21">
    <location>
        <begin position="122"/>
        <end position="140"/>
    </location>
</feature>